<feature type="signal peptide" evidence="11">
    <location>
        <begin position="1"/>
        <end position="24"/>
    </location>
</feature>
<evidence type="ECO:0000313" key="14">
    <source>
        <dbReference type="Proteomes" id="UP000189911"/>
    </source>
</evidence>
<dbReference type="GO" id="GO:0072546">
    <property type="term" value="C:EMC complex"/>
    <property type="evidence" value="ECO:0007669"/>
    <property type="project" value="InterPro"/>
</dbReference>
<dbReference type="EMBL" id="LT598453">
    <property type="protein sequence ID" value="SCV02898.1"/>
    <property type="molecule type" value="Genomic_DNA"/>
</dbReference>
<protein>
    <recommendedName>
        <fullName evidence="4">ER membrane protein complex subunit 1</fullName>
    </recommendedName>
</protein>
<evidence type="ECO:0000259" key="12">
    <source>
        <dbReference type="Pfam" id="PF07774"/>
    </source>
</evidence>
<keyword evidence="5" id="KW-0812">Transmembrane</keyword>
<dbReference type="PANTHER" id="PTHR21573:SF0">
    <property type="entry name" value="ER MEMBRANE PROTEIN COMPLEX SUBUNIT 1"/>
    <property type="match status" value="1"/>
</dbReference>
<sequence>MARFSGVILGLALLAATAFRSVNAIFDDEVNGIDWQLSNIGDYKCVVPASRTTHNDQFVILSDLGDHSLLSWVNKTNGELLDRLPLNYKVEDIMVTEKNEIILQKGDASYFAIDSLNGFDIQYDALGFISSCSPDLSLVQVREGKLKVLDSDKEYVVYHRQLPENFSGIKYFENREDGSFDLITSTSDGKYQFLELDNSNITKEWERDESLANINAFAFVSSKDPLTSKIFSEISKEESMSVLDAYKFRISQTSQRLKDYLQERKFSIGTIFKEFFQEDDDLTKLHRDINFGLLKYLIVATDKGKIVNLDVRNGKQLWSVETGLKDIYRMEASMLDSELFVVTKSGLSMLLEISAIEKEPFILKRSKQLDVELAEPFDNGNFLYVKSKDGAKSVINNRVTSGDEEIYFLDHDDKRLSASFLKNSTIEDTWNVELSEDEEIRAFSYRDQSPVVSLGNILGNRTVLYKYLYPHLAAFATVDKSSNSLTVRIIDTVTGELVHTVLHENKVALASPINVVFGENWCIYTYFSIEPVPEQKIGVIELYESPTPNERLSETSLEADAISHADKPHIIQNAYIYPEVIKNLALTQTKFGITIRSVILELENGQIAYLPKFILNARRVEESKMTADDKKEFMFSPYASSIPINDHTILTHHKRVLSGPNSYLASVPTNLESTSIVCSLGHDLYCTRISPSSQFDKLKPRFQKGNLLSTILGLLVTCFFVRPMVDTKKLKTKWLVKD</sequence>
<comment type="subunit">
    <text evidence="3">Component of the ER membrane protein complex (EMC).</text>
</comment>
<evidence type="ECO:0000256" key="10">
    <source>
        <dbReference type="ARBA" id="ARBA00023180"/>
    </source>
</evidence>
<dbReference type="PANTHER" id="PTHR21573">
    <property type="entry name" value="ER MEMBRANE PROTEIN COMPLEX SUBUNIT 1"/>
    <property type="match status" value="1"/>
</dbReference>
<dbReference type="GO" id="GO:0034975">
    <property type="term" value="P:protein folding in endoplasmic reticulum"/>
    <property type="evidence" value="ECO:0007669"/>
    <property type="project" value="TreeGrafter"/>
</dbReference>
<evidence type="ECO:0000256" key="5">
    <source>
        <dbReference type="ARBA" id="ARBA00022692"/>
    </source>
</evidence>
<evidence type="ECO:0000256" key="9">
    <source>
        <dbReference type="ARBA" id="ARBA00023136"/>
    </source>
</evidence>
<dbReference type="SUPFAM" id="SSF50998">
    <property type="entry name" value="Quinoprotein alcohol dehydrogenase-like"/>
    <property type="match status" value="1"/>
</dbReference>
<evidence type="ECO:0000256" key="1">
    <source>
        <dbReference type="ARBA" id="ARBA00004115"/>
    </source>
</evidence>
<keyword evidence="7" id="KW-0256">Endoplasmic reticulum</keyword>
<evidence type="ECO:0000256" key="11">
    <source>
        <dbReference type="SAM" id="SignalP"/>
    </source>
</evidence>
<keyword evidence="10" id="KW-0325">Glycoprotein</keyword>
<comment type="similarity">
    <text evidence="2">Belongs to the EMC1 family.</text>
</comment>
<accession>A0A1G4KEL5</accession>
<dbReference type="InterPro" id="IPR026895">
    <property type="entry name" value="EMC1"/>
</dbReference>
<keyword evidence="6 11" id="KW-0732">Signal</keyword>
<dbReference type="AlphaFoldDB" id="A0A1G4KEL5"/>
<organism evidence="13 14">
    <name type="scientific">Lachancea nothofagi CBS 11611</name>
    <dbReference type="NCBI Taxonomy" id="1266666"/>
    <lineage>
        <taxon>Eukaryota</taxon>
        <taxon>Fungi</taxon>
        <taxon>Dikarya</taxon>
        <taxon>Ascomycota</taxon>
        <taxon>Saccharomycotina</taxon>
        <taxon>Saccharomycetes</taxon>
        <taxon>Saccharomycetales</taxon>
        <taxon>Saccharomycetaceae</taxon>
        <taxon>Lachancea</taxon>
    </lineage>
</organism>
<dbReference type="OrthoDB" id="28092at2759"/>
<dbReference type="Pfam" id="PF07774">
    <property type="entry name" value="EMC1_C"/>
    <property type="match status" value="1"/>
</dbReference>
<reference evidence="14" key="1">
    <citation type="submission" date="2016-03" db="EMBL/GenBank/DDBJ databases">
        <authorList>
            <person name="Devillers Hugo."/>
        </authorList>
    </citation>
    <scope>NUCLEOTIDE SEQUENCE [LARGE SCALE GENOMIC DNA]</scope>
</reference>
<proteinExistence type="inferred from homology"/>
<evidence type="ECO:0000256" key="3">
    <source>
        <dbReference type="ARBA" id="ARBA00011276"/>
    </source>
</evidence>
<comment type="subcellular location">
    <subcellularLocation>
        <location evidence="1">Endoplasmic reticulum membrane</location>
        <topology evidence="1">Single-pass type I membrane protein</topology>
    </subcellularLocation>
</comment>
<evidence type="ECO:0000256" key="8">
    <source>
        <dbReference type="ARBA" id="ARBA00022989"/>
    </source>
</evidence>
<evidence type="ECO:0000313" key="13">
    <source>
        <dbReference type="EMBL" id="SCV02898.1"/>
    </source>
</evidence>
<keyword evidence="9" id="KW-0472">Membrane</keyword>
<keyword evidence="8" id="KW-1133">Transmembrane helix</keyword>
<dbReference type="InterPro" id="IPR011678">
    <property type="entry name" value="EMC1_C"/>
</dbReference>
<keyword evidence="14" id="KW-1185">Reference proteome</keyword>
<gene>
    <name evidence="13" type="ORF">LANO_0G00914G</name>
</gene>
<evidence type="ECO:0000256" key="7">
    <source>
        <dbReference type="ARBA" id="ARBA00022824"/>
    </source>
</evidence>
<evidence type="ECO:0000256" key="6">
    <source>
        <dbReference type="ARBA" id="ARBA00022729"/>
    </source>
</evidence>
<dbReference type="InterPro" id="IPR011047">
    <property type="entry name" value="Quinoprotein_ADH-like_sf"/>
</dbReference>
<evidence type="ECO:0000256" key="4">
    <source>
        <dbReference type="ARBA" id="ARBA00020824"/>
    </source>
</evidence>
<feature type="domain" description="ER membrane protein complex subunit 1 C-terminal" evidence="12">
    <location>
        <begin position="519"/>
        <end position="734"/>
    </location>
</feature>
<feature type="chain" id="PRO_5009236485" description="ER membrane protein complex subunit 1" evidence="11">
    <location>
        <begin position="25"/>
        <end position="738"/>
    </location>
</feature>
<evidence type="ECO:0000256" key="2">
    <source>
        <dbReference type="ARBA" id="ARBA00007904"/>
    </source>
</evidence>
<dbReference type="Proteomes" id="UP000189911">
    <property type="component" value="Chromosome G"/>
</dbReference>
<name>A0A1G4KEL5_9SACH</name>